<dbReference type="Gene3D" id="1.20.58.320">
    <property type="entry name" value="TPR-like"/>
    <property type="match status" value="1"/>
</dbReference>
<dbReference type="EMBL" id="PVWJ01000012">
    <property type="protein sequence ID" value="PSB04461.1"/>
    <property type="molecule type" value="Genomic_DNA"/>
</dbReference>
<name>A0A2T1C893_9CYAN</name>
<keyword evidence="2" id="KW-1185">Reference proteome</keyword>
<proteinExistence type="predicted"/>
<accession>A0A2T1C893</accession>
<reference evidence="1 2" key="2">
    <citation type="submission" date="2018-03" db="EMBL/GenBank/DDBJ databases">
        <title>The ancient ancestry and fast evolution of plastids.</title>
        <authorList>
            <person name="Moore K.R."/>
            <person name="Magnabosco C."/>
            <person name="Momper L."/>
            <person name="Gold D.A."/>
            <person name="Bosak T."/>
            <person name="Fournier G.P."/>
        </authorList>
    </citation>
    <scope>NUCLEOTIDE SEQUENCE [LARGE SCALE GENOMIC DNA]</scope>
    <source>
        <strain evidence="1 2">CCAP 1448/3</strain>
    </source>
</reference>
<reference evidence="1 2" key="1">
    <citation type="submission" date="2018-02" db="EMBL/GenBank/DDBJ databases">
        <authorList>
            <person name="Cohen D.B."/>
            <person name="Kent A.D."/>
        </authorList>
    </citation>
    <scope>NUCLEOTIDE SEQUENCE [LARGE SCALE GENOMIC DNA]</scope>
    <source>
        <strain evidence="1 2">CCAP 1448/3</strain>
    </source>
</reference>
<dbReference type="Proteomes" id="UP000238762">
    <property type="component" value="Unassembled WGS sequence"/>
</dbReference>
<dbReference type="RefSeq" id="WP_106287365.1">
    <property type="nucleotide sequence ID" value="NZ_CAWNTC010000182.1"/>
</dbReference>
<organism evidence="1 2">
    <name type="scientific">Merismopedia glauca CCAP 1448/3</name>
    <dbReference type="NCBI Taxonomy" id="1296344"/>
    <lineage>
        <taxon>Bacteria</taxon>
        <taxon>Bacillati</taxon>
        <taxon>Cyanobacteriota</taxon>
        <taxon>Cyanophyceae</taxon>
        <taxon>Synechococcales</taxon>
        <taxon>Merismopediaceae</taxon>
        <taxon>Merismopedia</taxon>
    </lineage>
</organism>
<dbReference type="InterPro" id="IPR011990">
    <property type="entry name" value="TPR-like_helical_dom_sf"/>
</dbReference>
<sequence length="189" mass="21805">MDKILDFWFGTPSSNDYGMFRPIWFEVNPELDREISDRFLTDHQAAANGNLDTWKTTPLGCLALILLLDQIPRNIYRGTPQAFATDSQALNLTKYALANGFDTQLLPIQRWFIYLPLEHSENLGDQRQCVYLFAKLPLSSEKQMGVDFARKHCQIIEKFGRFPHRNQILGRETTPEEAEFLMQPDSSFG</sequence>
<dbReference type="Pfam" id="PF06041">
    <property type="entry name" value="DUF924"/>
    <property type="match status" value="1"/>
</dbReference>
<dbReference type="Gene3D" id="1.25.40.10">
    <property type="entry name" value="Tetratricopeptide repeat domain"/>
    <property type="match status" value="1"/>
</dbReference>
<evidence type="ECO:0000313" key="1">
    <source>
        <dbReference type="EMBL" id="PSB04461.1"/>
    </source>
</evidence>
<dbReference type="InterPro" id="IPR010323">
    <property type="entry name" value="DUF924"/>
</dbReference>
<evidence type="ECO:0000313" key="2">
    <source>
        <dbReference type="Proteomes" id="UP000238762"/>
    </source>
</evidence>
<protein>
    <submittedName>
        <fullName evidence="1">DUF924 domain-containing protein</fullName>
    </submittedName>
</protein>
<dbReference type="OrthoDB" id="7593450at2"/>
<comment type="caution">
    <text evidence="1">The sequence shown here is derived from an EMBL/GenBank/DDBJ whole genome shotgun (WGS) entry which is preliminary data.</text>
</comment>
<dbReference type="AlphaFoldDB" id="A0A2T1C893"/>
<dbReference type="SUPFAM" id="SSF48452">
    <property type="entry name" value="TPR-like"/>
    <property type="match status" value="1"/>
</dbReference>
<gene>
    <name evidence="1" type="ORF">C7B64_04000</name>
</gene>